<feature type="domain" description="YhdP central" evidence="3">
    <location>
        <begin position="329"/>
        <end position="1198"/>
    </location>
</feature>
<feature type="region of interest" description="Disordered" evidence="1">
    <location>
        <begin position="826"/>
        <end position="847"/>
    </location>
</feature>
<evidence type="ECO:0000256" key="2">
    <source>
        <dbReference type="SAM" id="Phobius"/>
    </source>
</evidence>
<dbReference type="InterPro" id="IPR025263">
    <property type="entry name" value="YhdP_central"/>
</dbReference>
<dbReference type="PANTHER" id="PTHR38690:SF1">
    <property type="entry name" value="PROTEASE"/>
    <property type="match status" value="1"/>
</dbReference>
<keyword evidence="2" id="KW-1133">Transmembrane helix</keyword>
<feature type="region of interest" description="Disordered" evidence="1">
    <location>
        <begin position="1198"/>
        <end position="1221"/>
    </location>
</feature>
<organism evidence="4 5">
    <name type="scientific">Bordetella genomosp. 8</name>
    <dbReference type="NCBI Taxonomy" id="1416806"/>
    <lineage>
        <taxon>Bacteria</taxon>
        <taxon>Pseudomonadati</taxon>
        <taxon>Pseudomonadota</taxon>
        <taxon>Betaproteobacteria</taxon>
        <taxon>Burkholderiales</taxon>
        <taxon>Alcaligenaceae</taxon>
        <taxon>Bordetella</taxon>
    </lineage>
</organism>
<keyword evidence="2" id="KW-0812">Transmembrane</keyword>
<name>A0A1W6YKB1_9BORD</name>
<sequence>MRLPFKFLRGLLWSIWIVYVAAAVGLLGLRYFVLPRIDQWRPQIERYASEAIGAPVRIGHIEANWSRLNPRLTLTGVEIADGAGAPVLSLPAVDAVLAWRSILNREPRLLFLQADGLDLTLRRDRDDRLWVAGQSFSLSDTDADDGSRSVALRWLARQREIVLRHATVRWVDESRAAPELVLSDASFVVLNGALSHRFSLQARPPGVLAAGLTLRGEVERSIFSRHPMDLASWHGQVYAELGDGEPAAWAPWLDLPPLQGRMAARAWMQVDGRKLGTVTMDLVARGLGWRWQDGVAASAGTVRARLEGLPGDLARDGHFPALARSANGDGLALRGAATQVRTDLPGIIEQPRLALAAVQLDTTARRSRDGILGLELRDFQAANEDLDVRLQGKWEARGATDAGTADIQGTLRRATMSAIHRYLPLSVSEDARQWLAQGLQAGLVHDAGLVLRGDLSDFPFSQSGQNGRFHIGGPFVGATVDYAPATSGRKAWPAILGMDGNFSIEGASLSLEAKPGATLRPGDDRDAAASGPIRLGAVGATIPDMEENAELYLQGDAQGQVPAFLSMTNNSPLGGLLENRLAQARGKGLWQVALALRVPLLHTDDTTVQGSLSFNDNEFTLYPQLPPLTQLRGMLEFTEEDLRARDVQAQFLGGPLKVSGGLLDTRNGLRFDGQVTGAALAQLVRAPAMSRLSGRAAVRGKLLYFRGGRVDVTMESDLAGMAIDMPAPVGKTAGATLPLRVQWSPAAGSGGKDRDWLTASLGTPSGDNVNLLLERDPAEKRWTFARGALAANQPATLPAQGMSVRLNLPDIDVDGWQDVMDGFDTPPPAAARGRRAPEVPLLPPPDTIALETPRLRVAGVTLNDLKLNAVHPAPAQWRVDIQSRQAAGAVTWREASGAIAGQVTARFKYLSLGEEGVDQGSDDESSGDDLKDIPAIDLQADTLRFYGKDLGSLRVVGTNVERGQRWRLDTLRIASADATLDASGFWRLSGRDRGLTVDATAKWDDFGKLLTRLGWADMAAGGAGTAEGKLTWLDLPWSHKVDAIDGNLKLRMDKGRLLHLNSRTARLLELLSMQSLQRLAKLELNPVNLFRDGFPFDSIRARFSVSKGVIRTDDYKVNGPVAAIVLSGSSSIIDETWDLKAVVIPNLDASGAAVATALAVNPLLGLGAFVTQWLLKYPLARAMTVQYAVTGPWGDPKVSPIDGPLPASEAGEPPPKDPIEH</sequence>
<dbReference type="STRING" id="1416806.CAL12_09060"/>
<dbReference type="Proteomes" id="UP000194151">
    <property type="component" value="Chromosome"/>
</dbReference>
<reference evidence="4 5" key="1">
    <citation type="submission" date="2017-05" db="EMBL/GenBank/DDBJ databases">
        <title>Complete and WGS of Bordetella genogroups.</title>
        <authorList>
            <person name="Spilker T."/>
            <person name="LiPuma J."/>
        </authorList>
    </citation>
    <scope>NUCLEOTIDE SEQUENCE [LARGE SCALE GENOMIC DNA]</scope>
    <source>
        <strain evidence="4 5">AU19157</strain>
    </source>
</reference>
<evidence type="ECO:0000259" key="3">
    <source>
        <dbReference type="Pfam" id="PF13116"/>
    </source>
</evidence>
<keyword evidence="5" id="KW-1185">Reference proteome</keyword>
<evidence type="ECO:0000256" key="1">
    <source>
        <dbReference type="SAM" id="MobiDB-lite"/>
    </source>
</evidence>
<dbReference type="PANTHER" id="PTHR38690">
    <property type="entry name" value="PROTEASE-RELATED"/>
    <property type="match status" value="1"/>
</dbReference>
<dbReference type="NCBIfam" id="TIGR02099">
    <property type="entry name" value="YhdP family protein"/>
    <property type="match status" value="1"/>
</dbReference>
<feature type="transmembrane region" description="Helical" evidence="2">
    <location>
        <begin position="12"/>
        <end position="33"/>
    </location>
</feature>
<proteinExistence type="predicted"/>
<dbReference type="Pfam" id="PF13116">
    <property type="entry name" value="YhdP"/>
    <property type="match status" value="2"/>
</dbReference>
<protein>
    <submittedName>
        <fullName evidence="4">TIGR02099 family protein</fullName>
    </submittedName>
</protein>
<feature type="domain" description="YhdP central" evidence="3">
    <location>
        <begin position="1"/>
        <end position="294"/>
    </location>
</feature>
<evidence type="ECO:0000313" key="4">
    <source>
        <dbReference type="EMBL" id="ARP80973.1"/>
    </source>
</evidence>
<evidence type="ECO:0000313" key="5">
    <source>
        <dbReference type="Proteomes" id="UP000194151"/>
    </source>
</evidence>
<accession>A0A1W6YKB1</accession>
<dbReference type="EMBL" id="CP021108">
    <property type="protein sequence ID" value="ARP80973.1"/>
    <property type="molecule type" value="Genomic_DNA"/>
</dbReference>
<gene>
    <name evidence="4" type="ORF">CAL12_09060</name>
</gene>
<keyword evidence="2" id="KW-0472">Membrane</keyword>
<dbReference type="KEGG" id="bgv:CAL12_09060"/>
<dbReference type="AlphaFoldDB" id="A0A1W6YKB1"/>
<dbReference type="InterPro" id="IPR011836">
    <property type="entry name" value="YhdP"/>
</dbReference>